<accession>A0A7S3ABF9</accession>
<evidence type="ECO:0000259" key="6">
    <source>
        <dbReference type="PROSITE" id="PS50199"/>
    </source>
</evidence>
<dbReference type="GO" id="GO:0008270">
    <property type="term" value="F:zinc ion binding"/>
    <property type="evidence" value="ECO:0007669"/>
    <property type="project" value="UniProtKB-KW"/>
</dbReference>
<dbReference type="InterPro" id="IPR001876">
    <property type="entry name" value="Znf_RanBP2"/>
</dbReference>
<feature type="compositionally biased region" description="Basic and acidic residues" evidence="5">
    <location>
        <begin position="303"/>
        <end position="321"/>
    </location>
</feature>
<keyword evidence="2 4" id="KW-0863">Zinc-finger</keyword>
<feature type="region of interest" description="Disordered" evidence="5">
    <location>
        <begin position="297"/>
        <end position="474"/>
    </location>
</feature>
<organism evidence="7">
    <name type="scientific">Haptolina ericina</name>
    <dbReference type="NCBI Taxonomy" id="156174"/>
    <lineage>
        <taxon>Eukaryota</taxon>
        <taxon>Haptista</taxon>
        <taxon>Haptophyta</taxon>
        <taxon>Prymnesiophyceae</taxon>
        <taxon>Prymnesiales</taxon>
        <taxon>Prymnesiaceae</taxon>
        <taxon>Haptolina</taxon>
    </lineage>
</organism>
<proteinExistence type="predicted"/>
<feature type="region of interest" description="Disordered" evidence="5">
    <location>
        <begin position="64"/>
        <end position="141"/>
    </location>
</feature>
<dbReference type="EMBL" id="HBHX01000474">
    <property type="protein sequence ID" value="CAE0096257.1"/>
    <property type="molecule type" value="Transcribed_RNA"/>
</dbReference>
<feature type="region of interest" description="Disordered" evidence="5">
    <location>
        <begin position="588"/>
        <end position="611"/>
    </location>
</feature>
<name>A0A7S3ABF9_9EUKA</name>
<feature type="domain" description="RanBP2-type" evidence="6">
    <location>
        <begin position="1"/>
        <end position="30"/>
    </location>
</feature>
<protein>
    <recommendedName>
        <fullName evidence="6">RanBP2-type domain-containing protein</fullName>
    </recommendedName>
</protein>
<feature type="region of interest" description="Disordered" evidence="5">
    <location>
        <begin position="22"/>
        <end position="46"/>
    </location>
</feature>
<keyword evidence="1" id="KW-0479">Metal-binding</keyword>
<dbReference type="SMART" id="SM00547">
    <property type="entry name" value="ZnF_RBZ"/>
    <property type="match status" value="1"/>
</dbReference>
<reference evidence="7" key="1">
    <citation type="submission" date="2021-01" db="EMBL/GenBank/DDBJ databases">
        <authorList>
            <person name="Corre E."/>
            <person name="Pelletier E."/>
            <person name="Niang G."/>
            <person name="Scheremetjew M."/>
            <person name="Finn R."/>
            <person name="Kale V."/>
            <person name="Holt S."/>
            <person name="Cochrane G."/>
            <person name="Meng A."/>
            <person name="Brown T."/>
            <person name="Cohen L."/>
        </authorList>
    </citation>
    <scope>NUCLEOTIDE SEQUENCE</scope>
    <source>
        <strain evidence="7">CCMP281</strain>
    </source>
</reference>
<dbReference type="PROSITE" id="PS01358">
    <property type="entry name" value="ZF_RANBP2_1"/>
    <property type="match status" value="1"/>
</dbReference>
<evidence type="ECO:0000256" key="3">
    <source>
        <dbReference type="ARBA" id="ARBA00022833"/>
    </source>
</evidence>
<evidence type="ECO:0000313" key="7">
    <source>
        <dbReference type="EMBL" id="CAE0096257.1"/>
    </source>
</evidence>
<evidence type="ECO:0000256" key="4">
    <source>
        <dbReference type="PROSITE-ProRule" id="PRU00322"/>
    </source>
</evidence>
<evidence type="ECO:0000256" key="5">
    <source>
        <dbReference type="SAM" id="MobiDB-lite"/>
    </source>
</evidence>
<dbReference type="AlphaFoldDB" id="A0A7S3ABF9"/>
<gene>
    <name evidence="7" type="ORF">HERI1096_LOCUS278</name>
</gene>
<dbReference type="Gene3D" id="4.10.1060.10">
    <property type="entry name" value="Zinc finger, RanBP2-type"/>
    <property type="match status" value="1"/>
</dbReference>
<evidence type="ECO:0000256" key="1">
    <source>
        <dbReference type="ARBA" id="ARBA00022723"/>
    </source>
</evidence>
<sequence length="774" mass="85480">MEVKWACASCTLLNSATARKCKACDAPNPSRPVTTRREKPSQTLLSDEGEEVFTITEFRHPGGLMPAPMPAPSADQKRPVVSSGGRSMPVAKRPRAQAEWDREMQLATTLERPEEVKQIEREQRDERSRQRNATSVRDPEHDVTAIPVLHEMPRAAPVPLMPLDFSEASSSIEAQLLARGTFSLDIKSVDRGVVRVIWCFPTANPGDCNAWISLAAASRVVLASARQKFKLLTKNKVCGEVRFTNSDVRKLHDGEYAFGLHATVNGQQCMLAVSQNFYLVDGEPSLCAHELEKHQQEEGLVSRVDDVERVDEKERGEHEIGDSDQDEAQQERDEEGSEGQLELSEAVEEPARQRRRRLQRQQQLNLDQRTQEEFDDEMQQPPLQQQRRRQRRGRVADTEQEPELDQHQEEDQASELGGHSDPQQHQQGRPRRSEQSVSLQEGGHMFGEAHSCTQWRDHRVDDQKRGGDGRRISGQSCRWAPRLDDRTFRASALLVLAALQRGALRSEMLLHSLGQSANVVAARRFLLATLRLLVRVGFIVRTREREITRPMYMLSSRAREWLSAPLSPASLEAARVAVASAIPPLRRSAADPHELDSNGSSHGAQLEDNSEKGVCVSHTASSWPAQAGGCSVTSTSGRYRIKKRSRADASGSLVPAKSTAAGAASSQIDMCDAISPVSCDRGVVQRAGGGGACVSSEAFASTHHREAYEQLVNGRRDVGRINEGDSLRWNGEAQQGARGAFVGAYSYDNSGSGAAGEGVRKAFGVRQQFGETFC</sequence>
<feature type="compositionally biased region" description="Acidic residues" evidence="5">
    <location>
        <begin position="322"/>
        <end position="337"/>
    </location>
</feature>
<keyword evidence="3" id="KW-0862">Zinc</keyword>
<feature type="compositionally biased region" description="Basic and acidic residues" evidence="5">
    <location>
        <begin position="111"/>
        <end position="129"/>
    </location>
</feature>
<dbReference type="PROSITE" id="PS50199">
    <property type="entry name" value="ZF_RANBP2_2"/>
    <property type="match status" value="1"/>
</dbReference>
<evidence type="ECO:0000256" key="2">
    <source>
        <dbReference type="ARBA" id="ARBA00022771"/>
    </source>
</evidence>
<feature type="compositionally biased region" description="Basic and acidic residues" evidence="5">
    <location>
        <begin position="455"/>
        <end position="471"/>
    </location>
</feature>